<evidence type="ECO:0000313" key="2">
    <source>
        <dbReference type="Proteomes" id="UP001203036"/>
    </source>
</evidence>
<keyword evidence="1" id="KW-0067">ATP-binding</keyword>
<reference evidence="1" key="1">
    <citation type="submission" date="2022-06" db="EMBL/GenBank/DDBJ databases">
        <title>Lutimaribacter sp. EGI FJ00013, a novel bacterium isolated from a salt lake sediment enrichment.</title>
        <authorList>
            <person name="Gao L."/>
            <person name="Fang B.-Z."/>
            <person name="Li W.-J."/>
        </authorList>
    </citation>
    <scope>NUCLEOTIDE SEQUENCE</scope>
    <source>
        <strain evidence="1">EGI FJ00013</strain>
    </source>
</reference>
<sequence>MADRTKVGMVWAEQAAPHENAAFIIRFHASPLNVRDALRLLLGYLDPLDLPIDQVATIQIVLAEVLNNVTEHAYDSDGGLICMQANVVEAGLSVTIRDRGAALPPKLILSEGSGGFDPQALPEGGFGWHLIRSLASELAHCRQARWNELKIVFSLGGPQSDELPLNRPNPF</sequence>
<evidence type="ECO:0000313" key="1">
    <source>
        <dbReference type="EMBL" id="MCM2562793.1"/>
    </source>
</evidence>
<keyword evidence="1" id="KW-0547">Nucleotide-binding</keyword>
<comment type="caution">
    <text evidence="1">The sequence shown here is derived from an EMBL/GenBank/DDBJ whole genome shotgun (WGS) entry which is preliminary data.</text>
</comment>
<organism evidence="1 2">
    <name type="scientific">Lutimaribacter degradans</name>
    <dbReference type="NCBI Taxonomy" id="2945989"/>
    <lineage>
        <taxon>Bacteria</taxon>
        <taxon>Pseudomonadati</taxon>
        <taxon>Pseudomonadota</taxon>
        <taxon>Alphaproteobacteria</taxon>
        <taxon>Rhodobacterales</taxon>
        <taxon>Roseobacteraceae</taxon>
        <taxon>Lutimaribacter</taxon>
    </lineage>
</organism>
<protein>
    <submittedName>
        <fullName evidence="1">ATP-binding protein</fullName>
    </submittedName>
</protein>
<name>A0ACC5ZWR0_9RHOB</name>
<gene>
    <name evidence="1" type="ORF">M8744_11625</name>
</gene>
<dbReference type="EMBL" id="JAMQGO010000007">
    <property type="protein sequence ID" value="MCM2562793.1"/>
    <property type="molecule type" value="Genomic_DNA"/>
</dbReference>
<accession>A0ACC5ZWR0</accession>
<keyword evidence="2" id="KW-1185">Reference proteome</keyword>
<proteinExistence type="predicted"/>
<dbReference type="Proteomes" id="UP001203036">
    <property type="component" value="Unassembled WGS sequence"/>
</dbReference>